<organism evidence="5 6">
    <name type="scientific">Vigna radiata var. radiata</name>
    <name type="common">Mung bean</name>
    <name type="synonym">Phaseolus aureus</name>
    <dbReference type="NCBI Taxonomy" id="3916"/>
    <lineage>
        <taxon>Eukaryota</taxon>
        <taxon>Viridiplantae</taxon>
        <taxon>Streptophyta</taxon>
        <taxon>Embryophyta</taxon>
        <taxon>Tracheophyta</taxon>
        <taxon>Spermatophyta</taxon>
        <taxon>Magnoliopsida</taxon>
        <taxon>eudicotyledons</taxon>
        <taxon>Gunneridae</taxon>
        <taxon>Pentapetalae</taxon>
        <taxon>rosids</taxon>
        <taxon>fabids</taxon>
        <taxon>Fabales</taxon>
        <taxon>Fabaceae</taxon>
        <taxon>Papilionoideae</taxon>
        <taxon>50 kb inversion clade</taxon>
        <taxon>NPAAA clade</taxon>
        <taxon>indigoferoid/millettioid clade</taxon>
        <taxon>Phaseoleae</taxon>
        <taxon>Vigna</taxon>
    </lineage>
</organism>
<dbReference type="SMART" id="SM00255">
    <property type="entry name" value="TIR"/>
    <property type="match status" value="1"/>
</dbReference>
<dbReference type="Gene3D" id="3.40.50.10140">
    <property type="entry name" value="Toll/interleukin-1 receptor homology (TIR) domain"/>
    <property type="match status" value="1"/>
</dbReference>
<sequence>MTSAIPSMEFASSTTVLPQKYDVLINFNGEDIGRKFVSHLDSVLSAIGLTTFLHHDNGEKSMNEPLLNLYRVAIVVFTKTYSQSPWCLHQLQQIIQWHQTYSRHVLPVYYEIQPFDVRFQKGDFGKAFKRAAHQTFSRQELEHGMSKWSHALTKAANFFGWDESNYRSDAELVDKIVKSVLNLPVLSATKFPVGLQSNVEDLIRTIKDKSSEVCIIGITGAGGSGKTTLAKAIYNKIHETFTEKSFIEDIGQVRRTRGHHRLQEQFLLDVLKTKVEIPSVDMGTRMIREGLTGKRVLIVLDDVTENFTLLDLWGCREWFGGGTVIIITTRDVDLPRILKVDSVFGIRLMNENESLELLSWHAFREAKPKEEYNYLAKGVVTHCGGLPLALEVIGNCLFKRTKEEWNSVLLKLEKIPLHNVQQKLKISFDGLRNQIEKNLFLDICCSFVGEGRAYVKKMLNGCGVDADSGIRVLIECSLIKVKRNSKLGMHPLLQEMGREIINEIYEEEFETEWLLRFDDVQYVLTDNTGRRAIERVPVKLRSVKREPSRILKHTENSDYISKKLRWISLDWFSSVPDKFYLHDAMTIHLKHSSLRFLLKEPQELSWLKVLNLSHSKYLTGTPDFSGLPSLEQLILKGCTGLREVHPSIGCLCNLTLLNLKDCTSLSNFPREIYKLISLETLILSGCSKIDLLERDVVRMESLITLIAENTIVKHVPFSIGSSKSIGHISLQGFERLSCNIFPSIIRSWMSPVMNPISYIHSLCMDIDNSWESIGPLLSSLVNLRSVLVQCDTEYQLSKQVKSILVEYFANSAESGISKQQFRSSFIGLGTYHEFFNAVSDNISEVLLNSDSCDVSLPVDNLPNWLAYMGEGNSVSFSVPWDRDMKGMALSVVHLSTGEIVATECLRSVLIVNYTKCTLQIHKYGTIISFNDIDWQGIMSNLGPEDRVEIFVTFGHGLVVKNTILYLICGESNYLKKEPESEKNYLLRFIMKIVMCDFW</sequence>
<dbReference type="InterPro" id="IPR027417">
    <property type="entry name" value="P-loop_NTPase"/>
</dbReference>
<dbReference type="SUPFAM" id="SSF52540">
    <property type="entry name" value="P-loop containing nucleoside triphosphate hydrolases"/>
    <property type="match status" value="1"/>
</dbReference>
<gene>
    <name evidence="6" type="primary">LOC106772922</name>
</gene>
<evidence type="ECO:0000256" key="1">
    <source>
        <dbReference type="ARBA" id="ARBA00022614"/>
    </source>
</evidence>
<dbReference type="InterPro" id="IPR002182">
    <property type="entry name" value="NB-ARC"/>
</dbReference>
<dbReference type="InterPro" id="IPR042197">
    <property type="entry name" value="Apaf_helical"/>
</dbReference>
<dbReference type="PRINTS" id="PR00364">
    <property type="entry name" value="DISEASERSIST"/>
</dbReference>
<dbReference type="SUPFAM" id="SSF46785">
    <property type="entry name" value="Winged helix' DNA-binding domain"/>
    <property type="match status" value="1"/>
</dbReference>
<proteinExistence type="predicted"/>
<keyword evidence="2" id="KW-0677">Repeat</keyword>
<keyword evidence="1" id="KW-0433">Leucine-rich repeat</keyword>
<dbReference type="Gene3D" id="3.40.50.300">
    <property type="entry name" value="P-loop containing nucleotide triphosphate hydrolases"/>
    <property type="match status" value="1"/>
</dbReference>
<dbReference type="KEGG" id="vra:106772922"/>
<evidence type="ECO:0000256" key="2">
    <source>
        <dbReference type="ARBA" id="ARBA00022737"/>
    </source>
</evidence>
<protein>
    <submittedName>
        <fullName evidence="6">TMV resistance protein N-like isoform X1</fullName>
    </submittedName>
</protein>
<dbReference type="GO" id="GO:0006952">
    <property type="term" value="P:defense response"/>
    <property type="evidence" value="ECO:0007669"/>
    <property type="project" value="UniProtKB-KW"/>
</dbReference>
<dbReference type="InterPro" id="IPR036390">
    <property type="entry name" value="WH_DNA-bd_sf"/>
</dbReference>
<dbReference type="GeneID" id="106772922"/>
<dbReference type="PANTHER" id="PTHR11017">
    <property type="entry name" value="LEUCINE-RICH REPEAT-CONTAINING PROTEIN"/>
    <property type="match status" value="1"/>
</dbReference>
<dbReference type="GO" id="GO:0007165">
    <property type="term" value="P:signal transduction"/>
    <property type="evidence" value="ECO:0007669"/>
    <property type="project" value="InterPro"/>
</dbReference>
<dbReference type="Proteomes" id="UP000087766">
    <property type="component" value="Chromosome 9"/>
</dbReference>
<evidence type="ECO:0000313" key="6">
    <source>
        <dbReference type="RefSeq" id="XP_014515045.1"/>
    </source>
</evidence>
<reference evidence="6" key="2">
    <citation type="submission" date="2025-08" db="UniProtKB">
        <authorList>
            <consortium name="RefSeq"/>
        </authorList>
    </citation>
    <scope>IDENTIFICATION</scope>
    <source>
        <tissue evidence="6">Leaf</tissue>
    </source>
</reference>
<dbReference type="SUPFAM" id="SSF52058">
    <property type="entry name" value="L domain-like"/>
    <property type="match status" value="1"/>
</dbReference>
<dbReference type="GO" id="GO:0043531">
    <property type="term" value="F:ADP binding"/>
    <property type="evidence" value="ECO:0007669"/>
    <property type="project" value="InterPro"/>
</dbReference>
<accession>A0A1S3V9T6</accession>
<dbReference type="InterPro" id="IPR044974">
    <property type="entry name" value="Disease_R_plants"/>
</dbReference>
<evidence type="ECO:0000259" key="4">
    <source>
        <dbReference type="PROSITE" id="PS50104"/>
    </source>
</evidence>
<dbReference type="InterPro" id="IPR035897">
    <property type="entry name" value="Toll_tir_struct_dom_sf"/>
</dbReference>
<feature type="domain" description="TIR" evidence="4">
    <location>
        <begin position="19"/>
        <end position="184"/>
    </location>
</feature>
<evidence type="ECO:0000256" key="3">
    <source>
        <dbReference type="ARBA" id="ARBA00022821"/>
    </source>
</evidence>
<dbReference type="Pfam" id="PF23282">
    <property type="entry name" value="WHD_ROQ1"/>
    <property type="match status" value="1"/>
</dbReference>
<dbReference type="Gene3D" id="1.10.8.430">
    <property type="entry name" value="Helical domain of apoptotic protease-activating factors"/>
    <property type="match status" value="1"/>
</dbReference>
<dbReference type="Pfam" id="PF01582">
    <property type="entry name" value="TIR"/>
    <property type="match status" value="1"/>
</dbReference>
<dbReference type="OrthoDB" id="1394818at2759"/>
<dbReference type="SUPFAM" id="SSF52200">
    <property type="entry name" value="Toll/Interleukin receptor TIR domain"/>
    <property type="match status" value="1"/>
</dbReference>
<dbReference type="InterPro" id="IPR032675">
    <property type="entry name" value="LRR_dom_sf"/>
</dbReference>
<reference evidence="5" key="1">
    <citation type="journal article" date="2014" name="Nat. Commun.">
        <title>Genome sequence of mungbean and insights into evolution within Vigna species.</title>
        <authorList>
            <person name="Kang Y.J."/>
            <person name="Kim S.K."/>
            <person name="Kim M.Y."/>
            <person name="Lestari P."/>
            <person name="Kim K.H."/>
            <person name="Ha B.K."/>
            <person name="Jun T.H."/>
            <person name="Hwang W.J."/>
            <person name="Lee T."/>
            <person name="Lee J."/>
            <person name="Shim S."/>
            <person name="Yoon M.Y."/>
            <person name="Jang Y.E."/>
            <person name="Han K.S."/>
            <person name="Taeprayoon P."/>
            <person name="Yoon N."/>
            <person name="Somta P."/>
            <person name="Tanya P."/>
            <person name="Kim K.S."/>
            <person name="Gwag J.G."/>
            <person name="Moon J.K."/>
            <person name="Lee Y.H."/>
            <person name="Park B.S."/>
            <person name="Bombarely A."/>
            <person name="Doyle J.J."/>
            <person name="Jackson S.A."/>
            <person name="Schafleitner R."/>
            <person name="Srinives P."/>
            <person name="Varshney R.K."/>
            <person name="Lee S.H."/>
        </authorList>
    </citation>
    <scope>NUCLEOTIDE SEQUENCE [LARGE SCALE GENOMIC DNA]</scope>
    <source>
        <strain evidence="5">cv. VC1973A</strain>
    </source>
</reference>
<dbReference type="PANTHER" id="PTHR11017:SF560">
    <property type="entry name" value="RESISTANCE PROTEIN (TIR-NBS-LRR CLASS), PUTATIVE-RELATED"/>
    <property type="match status" value="1"/>
</dbReference>
<keyword evidence="5" id="KW-1185">Reference proteome</keyword>
<dbReference type="Gene3D" id="3.80.10.10">
    <property type="entry name" value="Ribonuclease Inhibitor"/>
    <property type="match status" value="1"/>
</dbReference>
<dbReference type="AlphaFoldDB" id="A0A1S3V9T6"/>
<dbReference type="InterPro" id="IPR000157">
    <property type="entry name" value="TIR_dom"/>
</dbReference>
<keyword evidence="3" id="KW-0611">Plant defense</keyword>
<name>A0A1S3V9T6_VIGRR</name>
<dbReference type="RefSeq" id="XP_014515045.1">
    <property type="nucleotide sequence ID" value="XM_014659559.2"/>
</dbReference>
<evidence type="ECO:0000313" key="5">
    <source>
        <dbReference type="Proteomes" id="UP000087766"/>
    </source>
</evidence>
<dbReference type="PROSITE" id="PS50104">
    <property type="entry name" value="TIR"/>
    <property type="match status" value="1"/>
</dbReference>
<dbReference type="InterPro" id="IPR058192">
    <property type="entry name" value="WHD_ROQ1-like"/>
</dbReference>
<dbReference type="Pfam" id="PF00931">
    <property type="entry name" value="NB-ARC"/>
    <property type="match status" value="1"/>
</dbReference>